<comment type="caution">
    <text evidence="2">The sequence shown here is derived from an EMBL/GenBank/DDBJ whole genome shotgun (WGS) entry which is preliminary data.</text>
</comment>
<dbReference type="InterPro" id="IPR021795">
    <property type="entry name" value="DUF3363"/>
</dbReference>
<dbReference type="Pfam" id="PF11843">
    <property type="entry name" value="DUF3363"/>
    <property type="match status" value="1"/>
</dbReference>
<evidence type="ECO:0000313" key="3">
    <source>
        <dbReference type="Proteomes" id="UP000282971"/>
    </source>
</evidence>
<organism evidence="2 3">
    <name type="scientific">Sphingomonas crocodyli</name>
    <dbReference type="NCBI Taxonomy" id="1979270"/>
    <lineage>
        <taxon>Bacteria</taxon>
        <taxon>Pseudomonadati</taxon>
        <taxon>Pseudomonadota</taxon>
        <taxon>Alphaproteobacteria</taxon>
        <taxon>Sphingomonadales</taxon>
        <taxon>Sphingomonadaceae</taxon>
        <taxon>Sphingomonas</taxon>
    </lineage>
</organism>
<reference evidence="2 3" key="1">
    <citation type="submission" date="2019-01" db="EMBL/GenBank/DDBJ databases">
        <authorList>
            <person name="Chen W.-M."/>
        </authorList>
    </citation>
    <scope>NUCLEOTIDE SEQUENCE [LARGE SCALE GENOMIC DNA]</scope>
    <source>
        <strain evidence="2 3">CCP-7</strain>
    </source>
</reference>
<dbReference type="OrthoDB" id="9809969at2"/>
<proteinExistence type="predicted"/>
<evidence type="ECO:0000259" key="1">
    <source>
        <dbReference type="Pfam" id="PF03432"/>
    </source>
</evidence>
<dbReference type="AlphaFoldDB" id="A0A437MBL7"/>
<dbReference type="InterPro" id="IPR005094">
    <property type="entry name" value="Endonuclease_MobA/VirD2"/>
</dbReference>
<name>A0A437MBL7_9SPHN</name>
<feature type="domain" description="MobA/VirD2-like nuclease" evidence="1">
    <location>
        <begin position="146"/>
        <end position="224"/>
    </location>
</feature>
<keyword evidence="3" id="KW-1185">Reference proteome</keyword>
<evidence type="ECO:0000313" key="2">
    <source>
        <dbReference type="EMBL" id="RVT95049.1"/>
    </source>
</evidence>
<protein>
    <submittedName>
        <fullName evidence="2">DUF3363 domain-containing protein</fullName>
    </submittedName>
</protein>
<dbReference type="Proteomes" id="UP000282971">
    <property type="component" value="Unassembled WGS sequence"/>
</dbReference>
<dbReference type="EMBL" id="SACN01000001">
    <property type="protein sequence ID" value="RVT95049.1"/>
    <property type="molecule type" value="Genomic_DNA"/>
</dbReference>
<gene>
    <name evidence="2" type="ORF">EOD43_04390</name>
</gene>
<accession>A0A437MBL7</accession>
<sequence>MAQDDGDFELWLGRMRSGGGATIGGGRQRRLLERVARSGGNPRRLGSVIAVAPKPRSGRFNGRGRGAAIAASISRSSDWSVDRVTGARVRMRRVTVKARIVKAAGKAGAAAAHLRYLERDGTTREGAPGKLFSTFADEADRDAFLERGCNDRHQFRFIVAPEDGAALDDLKPFARDLMAKVEQDLGTTLDWVAVEHHDTGHPHVHIVVRGVTEEGKTLNIAGDYIAHGIRHRASEIMTRDLGPQTEHEVARQLASEVEAERLTRLDHALIGRAEEGRVDLSGDLGKTGLGDDYRQLLIGRARTLERMGLAQAGLPLSWQLSPGLRQTLDDMGRRGDVIRTLHAAMTKDGSERPPQLYRIREVSDEPVIGRVVARGLTDENMSRRYLVVDGTDGHSHYADIGEADGSFPLGTIVRLSSRSIEPRAVDRTVAGIAAANAGRYSVDVHLDHDPNASEAFTQTHVRRLEAIRRATGGVERLPDGSWRIAPDHLDRVKLYQSKEAERAPVIVETVSPISLDKLVAADAPTWLDRRLAGEEHSHLADHGYGRDVQGALRQRQQWLVEQGLAERQGEEVVLKRGAMDMLRRRELLQVAGQLSNELGMAFVEHRDGEHVSGTYRKSVQAIGGRYALIERSHEFTLVPWKPMLEREIGRKVSGTLSRGSVDWTVGRTRGIGR</sequence>
<dbReference type="Pfam" id="PF03432">
    <property type="entry name" value="Relaxase"/>
    <property type="match status" value="1"/>
</dbReference>